<dbReference type="RefSeq" id="WP_073059316.1">
    <property type="nucleotide sequence ID" value="NZ_FQUS01000002.1"/>
</dbReference>
<name>A0A1M4V478_9BACT</name>
<evidence type="ECO:0000313" key="2">
    <source>
        <dbReference type="Proteomes" id="UP000184041"/>
    </source>
</evidence>
<dbReference type="SUPFAM" id="SSF50939">
    <property type="entry name" value="Sialidases"/>
    <property type="match status" value="1"/>
</dbReference>
<dbReference type="InterPro" id="IPR036278">
    <property type="entry name" value="Sialidase_sf"/>
</dbReference>
<reference evidence="1 2" key="1">
    <citation type="submission" date="2016-11" db="EMBL/GenBank/DDBJ databases">
        <authorList>
            <person name="Jaros S."/>
            <person name="Januszkiewicz K."/>
            <person name="Wedrychowicz H."/>
        </authorList>
    </citation>
    <scope>NUCLEOTIDE SEQUENCE [LARGE SCALE GENOMIC DNA]</scope>
    <source>
        <strain evidence="1 2">DSM 21986</strain>
    </source>
</reference>
<protein>
    <submittedName>
        <fullName evidence="1">Uncharacterized protein</fullName>
    </submittedName>
</protein>
<dbReference type="EMBL" id="FQUS01000002">
    <property type="protein sequence ID" value="SHE63688.1"/>
    <property type="molecule type" value="Genomic_DNA"/>
</dbReference>
<dbReference type="Proteomes" id="UP000184041">
    <property type="component" value="Unassembled WGS sequence"/>
</dbReference>
<dbReference type="CDD" id="cd15482">
    <property type="entry name" value="Sialidase_non-viral"/>
    <property type="match status" value="1"/>
</dbReference>
<proteinExistence type="predicted"/>
<accession>A0A1M4V478</accession>
<dbReference type="STRING" id="1194090.SAMN05443144_102192"/>
<evidence type="ECO:0000313" key="1">
    <source>
        <dbReference type="EMBL" id="SHE63688.1"/>
    </source>
</evidence>
<dbReference type="AlphaFoldDB" id="A0A1M4V478"/>
<gene>
    <name evidence="1" type="ORF">SAMN05443144_102192</name>
</gene>
<sequence>MEKHIITSFSWCCTLPNKMPCLFAGRSFSAQAFIITAILLTAVVVPGKAQSDSENDPGEIQVATFEADATPDIGEPLAYNPTKRIEKPLSARGIVIAGDGDPIVLCAVDWIGVKSRAAAAWKEALAGAAGTTPDRVSLHALHQHDAPRADFKALDILNEYGIDPAGTNVDNRAFVEQTIERSAEALREAMKNDLRTVTHVGTGTALVEKVASNRRQVNREGKEFLGRMSSTSDVEAQRAPVGTIDPEVRLVSFWNGDEPHAVLSYYTTHPQSYYRTGGANPDFVGIARSTFETKTGIRQVHFNGAGGNIAAGKWNDGWTEKRQILADRLAEGMLKAWEQTERTPVDASQLEWRIEPVALPLGDHIIKEELEQTLSRASEMDEKPTGAASDLGWVRRTLEGDEINLTALRIGPARILHTPGELAVEYQLFAQSLYPGDFIANASYSDYDPGYISTEIQYFQGGYEASDRASNVAPEVEQVLLPAIREVLAFEAFQPDPKRLADLGYRLERSALQYGYDGQYSWVNGRAGVIPAHASINPIGRPTVIFTTHKVEHSGPDVLRGLHYFRSRDLGLSWEGPFEEPVFQREALDKEEGHDRLVSDFVPKYHADSETLLGIGHSAVYDENNVVAGKQRAIAYATFDKQAQRWSDWHTFGLPSGIGIDEGAVASGRRVDLEDGSVLFPVHGMNEEGSQRQITVVRSRFDGETLEYVEHGNPLTVDAGAERYEPSLAEYRGRYYLTFRSDEEVYVARSENGLTFDKPQSLNFEDGSSLAGNSSRQQWVPHSGNLYLAYLTEGGKSLMLAQVDPESLHIVGETGRAIIPAERGGSLDNLGVTEISENETWVIATEWLEPSIVGGEYAIDNLIHIARLKGL</sequence>
<organism evidence="1 2">
    <name type="scientific">Fodinibius roseus</name>
    <dbReference type="NCBI Taxonomy" id="1194090"/>
    <lineage>
        <taxon>Bacteria</taxon>
        <taxon>Pseudomonadati</taxon>
        <taxon>Balneolota</taxon>
        <taxon>Balneolia</taxon>
        <taxon>Balneolales</taxon>
        <taxon>Balneolaceae</taxon>
        <taxon>Fodinibius</taxon>
    </lineage>
</organism>
<dbReference type="OrthoDB" id="1113283at2"/>
<dbReference type="Gene3D" id="2.120.10.10">
    <property type="match status" value="1"/>
</dbReference>
<keyword evidence="2" id="KW-1185">Reference proteome</keyword>